<protein>
    <submittedName>
        <fullName evidence="1">Uncharacterized protein</fullName>
    </submittedName>
</protein>
<proteinExistence type="predicted"/>
<reference evidence="1 2" key="1">
    <citation type="journal article" date="2020" name="Mol. Biol. Evol.">
        <title>Distinct Expression and Methylation Patterns for Genes with Different Fates following a Single Whole-Genome Duplication in Flowering Plants.</title>
        <authorList>
            <person name="Shi T."/>
            <person name="Rahmani R.S."/>
            <person name="Gugger P.F."/>
            <person name="Wang M."/>
            <person name="Li H."/>
            <person name="Zhang Y."/>
            <person name="Li Z."/>
            <person name="Wang Q."/>
            <person name="Van de Peer Y."/>
            <person name="Marchal K."/>
            <person name="Chen J."/>
        </authorList>
    </citation>
    <scope>NUCLEOTIDE SEQUENCE [LARGE SCALE GENOMIC DNA]</scope>
    <source>
        <tissue evidence="1">Leaf</tissue>
    </source>
</reference>
<accession>A0A823A048</accession>
<dbReference type="EMBL" id="DUZY01000008">
    <property type="protein sequence ID" value="DAD49151.1"/>
    <property type="molecule type" value="Genomic_DNA"/>
</dbReference>
<keyword evidence="2" id="KW-1185">Reference proteome</keyword>
<dbReference type="AlphaFoldDB" id="A0A823A048"/>
<sequence length="57" mass="6662">MYLNQTQEADFHLGSAQSAKEKCEKKNKKKEKIALAIKDCPHLVFQNIIKPIFRKYP</sequence>
<evidence type="ECO:0000313" key="2">
    <source>
        <dbReference type="Proteomes" id="UP000607653"/>
    </source>
</evidence>
<dbReference type="Proteomes" id="UP000607653">
    <property type="component" value="Unassembled WGS sequence"/>
</dbReference>
<gene>
    <name evidence="1" type="ORF">HUJ06_019088</name>
</gene>
<organism evidence="1 2">
    <name type="scientific">Nelumbo nucifera</name>
    <name type="common">Sacred lotus</name>
    <dbReference type="NCBI Taxonomy" id="4432"/>
    <lineage>
        <taxon>Eukaryota</taxon>
        <taxon>Viridiplantae</taxon>
        <taxon>Streptophyta</taxon>
        <taxon>Embryophyta</taxon>
        <taxon>Tracheophyta</taxon>
        <taxon>Spermatophyta</taxon>
        <taxon>Magnoliopsida</taxon>
        <taxon>Proteales</taxon>
        <taxon>Nelumbonaceae</taxon>
        <taxon>Nelumbo</taxon>
    </lineage>
</organism>
<evidence type="ECO:0000313" key="1">
    <source>
        <dbReference type="EMBL" id="DAD49151.1"/>
    </source>
</evidence>
<name>A0A823A048_NELNU</name>
<comment type="caution">
    <text evidence="1">The sequence shown here is derived from an EMBL/GenBank/DDBJ whole genome shotgun (WGS) entry which is preliminary data.</text>
</comment>